<dbReference type="AlphaFoldDB" id="A0A7G6YHH1"/>
<evidence type="ECO:0000256" key="1">
    <source>
        <dbReference type="SAM" id="Phobius"/>
    </source>
</evidence>
<protein>
    <submittedName>
        <fullName evidence="2">Uncharacterized protein</fullName>
    </submittedName>
</protein>
<organism evidence="2 3">
    <name type="scientific">Leifsonia shinshuensis</name>
    <dbReference type="NCBI Taxonomy" id="150026"/>
    <lineage>
        <taxon>Bacteria</taxon>
        <taxon>Bacillati</taxon>
        <taxon>Actinomycetota</taxon>
        <taxon>Actinomycetes</taxon>
        <taxon>Micrococcales</taxon>
        <taxon>Microbacteriaceae</taxon>
        <taxon>Leifsonia</taxon>
    </lineage>
</organism>
<geneLocation type="plasmid" evidence="2 3">
    <name>unnamed1</name>
</geneLocation>
<feature type="transmembrane region" description="Helical" evidence="1">
    <location>
        <begin position="73"/>
        <end position="94"/>
    </location>
</feature>
<keyword evidence="2" id="KW-0614">Plasmid</keyword>
<proteinExistence type="predicted"/>
<feature type="transmembrane region" description="Helical" evidence="1">
    <location>
        <begin position="27"/>
        <end position="53"/>
    </location>
</feature>
<dbReference type="Proteomes" id="UP000515511">
    <property type="component" value="Plasmid unnamed1"/>
</dbReference>
<feature type="transmembrane region" description="Helical" evidence="1">
    <location>
        <begin position="131"/>
        <end position="150"/>
    </location>
</feature>
<feature type="transmembrane region" description="Helical" evidence="1">
    <location>
        <begin position="265"/>
        <end position="286"/>
    </location>
</feature>
<feature type="transmembrane region" description="Helical" evidence="1">
    <location>
        <begin position="170"/>
        <end position="190"/>
    </location>
</feature>
<feature type="transmembrane region" description="Helical" evidence="1">
    <location>
        <begin position="227"/>
        <end position="245"/>
    </location>
</feature>
<keyword evidence="1" id="KW-0472">Membrane</keyword>
<evidence type="ECO:0000313" key="2">
    <source>
        <dbReference type="EMBL" id="QNE37936.1"/>
    </source>
</evidence>
<dbReference type="KEGG" id="lse:F1C12_21885"/>
<keyword evidence="1" id="KW-1133">Transmembrane helix</keyword>
<dbReference type="EMBL" id="CP043642">
    <property type="protein sequence ID" value="QNE37936.1"/>
    <property type="molecule type" value="Genomic_DNA"/>
</dbReference>
<sequence>MTEELTGEALAARRAHVAEANRKFGKVLSIIGVVLAAVALLLLIGGGILLTWIASDPPGLEASSADDLRGLAAVGMSAVPGVLALFAMCGLVAGEQVRRGGMGRNPAPPGTVLPNATFISRFRVLPTGWHVLWVVVGLVVSFVLVGLPVISWFTGGWPGDVDGSEQFAQYWLIYGSIAFGVTVASAVSLIKKTAYLRALRSGRIVSGRPAAGQKFWRWFDYRWRFDLWLAGLGAMVAVLALTPLSDAVGPGASPEETASVLPAPLSFLALGLLLVIAGVVCTLNFWRAGEELGSGESAA</sequence>
<dbReference type="RefSeq" id="WP_185279123.1">
    <property type="nucleotide sequence ID" value="NZ_CP043642.1"/>
</dbReference>
<evidence type="ECO:0000313" key="3">
    <source>
        <dbReference type="Proteomes" id="UP000515511"/>
    </source>
</evidence>
<reference evidence="3" key="1">
    <citation type="submission" date="2019-09" db="EMBL/GenBank/DDBJ databases">
        <title>Antimicrobial potential of Antarctic Bacteria.</title>
        <authorList>
            <person name="Benaud N."/>
            <person name="Edwards R.J."/>
            <person name="Ferrari B.C."/>
        </authorList>
    </citation>
    <scope>NUCLEOTIDE SEQUENCE [LARGE SCALE GENOMIC DNA]</scope>
    <source>
        <strain evidence="3">INR9</strain>
        <plasmid evidence="3">unnamed1</plasmid>
    </source>
</reference>
<name>A0A7G6YHH1_9MICO</name>
<gene>
    <name evidence="2" type="ORF">F1C12_21885</name>
</gene>
<accession>A0A7G6YHH1</accession>
<keyword evidence="1" id="KW-0812">Transmembrane</keyword>